<sequence>MSAGQNTTLVSPEGLRVGVSIYVRKGEQSLWENGIYQNCIFLVMLLMRSPRVKATYLVAGGGGGGPEDAQHFLANSPVPLIDMNTAASSLDVMIEMSAQLDREWIVKFREGGGKIISMRVGNDYVIDIERMVFDQPHGLLITGAPYHEIWTLPEYENTCLPYYRSVFRAPVRMMPHLWSSMVLEKEIARLPQGQTFAYQPGRRRWRVGIFEPNICMVKTSYVPMLSCEAAHRDNPDMLEHVWAYNTLKMKDHPSFNGFANSLSIVRHGITSFEGRFPFCLVVPRDVDAIVSHQWENAQNYVYYEALYGGYPLIHNSHLIGACGYRYHDFDCEEGGRALLRAFADHDANLDSYRRTASEFLRGLDPENEVNVRVYSEAIDSLYTRA</sequence>
<evidence type="ECO:0000313" key="1">
    <source>
        <dbReference type="EMBL" id="SIT46985.1"/>
    </source>
</evidence>
<reference evidence="1 2" key="1">
    <citation type="submission" date="2016-12" db="EMBL/GenBank/DDBJ databases">
        <authorList>
            <person name="Song W.-J."/>
            <person name="Kurnit D.M."/>
        </authorList>
    </citation>
    <scope>NUCLEOTIDE SEQUENCE [LARGE SCALE GENOMIC DNA]</scope>
    <source>
        <strain evidence="1 2">STM7296</strain>
    </source>
</reference>
<proteinExistence type="predicted"/>
<keyword evidence="2" id="KW-1185">Reference proteome</keyword>
<organism evidence="1 2">
    <name type="scientific">Paraburkholderia ribeironis</name>
    <dbReference type="NCBI Taxonomy" id="1247936"/>
    <lineage>
        <taxon>Bacteria</taxon>
        <taxon>Pseudomonadati</taxon>
        <taxon>Pseudomonadota</taxon>
        <taxon>Betaproteobacteria</taxon>
        <taxon>Burkholderiales</taxon>
        <taxon>Burkholderiaceae</taxon>
        <taxon>Paraburkholderia</taxon>
    </lineage>
</organism>
<evidence type="ECO:0008006" key="3">
    <source>
        <dbReference type="Google" id="ProtNLM"/>
    </source>
</evidence>
<dbReference type="InterPro" id="IPR021234">
    <property type="entry name" value="DUF2827"/>
</dbReference>
<dbReference type="EMBL" id="CYGX02000070">
    <property type="protein sequence ID" value="SIT46985.1"/>
    <property type="molecule type" value="Genomic_DNA"/>
</dbReference>
<dbReference type="OrthoDB" id="1627328at2"/>
<accession>A0A1N7SJ26</accession>
<dbReference type="AlphaFoldDB" id="A0A1N7SJ26"/>
<gene>
    <name evidence="1" type="ORF">BN2475_700096</name>
</gene>
<dbReference type="Pfam" id="PF10933">
    <property type="entry name" value="DUF2827"/>
    <property type="match status" value="1"/>
</dbReference>
<dbReference type="RefSeq" id="WP_094782571.1">
    <property type="nucleotide sequence ID" value="NZ_CYGX02000070.1"/>
</dbReference>
<name>A0A1N7SJ26_9BURK</name>
<protein>
    <recommendedName>
        <fullName evidence="3">DUF2827 domain-containing protein</fullName>
    </recommendedName>
</protein>
<dbReference type="Proteomes" id="UP000187012">
    <property type="component" value="Unassembled WGS sequence"/>
</dbReference>
<evidence type="ECO:0000313" key="2">
    <source>
        <dbReference type="Proteomes" id="UP000187012"/>
    </source>
</evidence>
<dbReference type="STRING" id="1247936.BN2475_700096"/>